<dbReference type="Gene3D" id="3.40.630.30">
    <property type="match status" value="1"/>
</dbReference>
<comment type="catalytic activity">
    <reaction evidence="5">
        <text>N-terminal L-alanyl-[ribosomal protein uS5] + acetyl-CoA = N-terminal N(alpha)-acetyl-L-alanyl-[ribosomal protein uS5] + CoA + H(+)</text>
        <dbReference type="Rhea" id="RHEA:43752"/>
        <dbReference type="Rhea" id="RHEA-COMP:10672"/>
        <dbReference type="Rhea" id="RHEA-COMP:10673"/>
        <dbReference type="ChEBI" id="CHEBI:15378"/>
        <dbReference type="ChEBI" id="CHEBI:57287"/>
        <dbReference type="ChEBI" id="CHEBI:57288"/>
        <dbReference type="ChEBI" id="CHEBI:64718"/>
        <dbReference type="ChEBI" id="CHEBI:83683"/>
        <dbReference type="EC" id="2.3.1.267"/>
    </reaction>
</comment>
<dbReference type="FunFam" id="3.40.630.30:FF:000005">
    <property type="entry name" value="Ribosomal protein alanine acetyltransferase"/>
    <property type="match status" value="1"/>
</dbReference>
<sequence length="192" mass="22852">MFGYRTRKPECYSVTERLLLRLACETDAYRLADYYCRNENFLKPWEPVRDSSYYQLAAWSKRLHIMAEMHRRKSAFHFIFLDKRQTEVIGVINFSNIIRGAFKACYLGYSISEMWQGKGLMYEALMPTIHFMQEQQQMHRIMANYMPHNHRSGNLLKKIGFKPEGYAKAYLQINGEWQDHIVMSLITKNNQS</sequence>
<evidence type="ECO:0000256" key="6">
    <source>
        <dbReference type="ARBA" id="ARBA00074015"/>
    </source>
</evidence>
<keyword evidence="1 8" id="KW-0808">Transferase</keyword>
<dbReference type="EMBL" id="UFQR01000003">
    <property type="protein sequence ID" value="SSW95198.1"/>
    <property type="molecule type" value="Genomic_DNA"/>
</dbReference>
<reference evidence="8" key="1">
    <citation type="submission" date="2018-04" db="EMBL/GenBank/DDBJ databases">
        <authorList>
            <person name="Go L.Y."/>
            <person name="Mitchell J.A."/>
        </authorList>
    </citation>
    <scope>NUCLEOTIDE SEQUENCE</scope>
    <source>
        <strain evidence="8">ARTV</strain>
    </source>
</reference>
<accession>A0A3B0M527</accession>
<dbReference type="GO" id="GO:0008999">
    <property type="term" value="F:protein-N-terminal-alanine acetyltransferase activity"/>
    <property type="evidence" value="ECO:0007669"/>
    <property type="project" value="UniProtKB-EC"/>
</dbReference>
<evidence type="ECO:0000256" key="5">
    <source>
        <dbReference type="ARBA" id="ARBA00048922"/>
    </source>
</evidence>
<dbReference type="InterPro" id="IPR000182">
    <property type="entry name" value="GNAT_dom"/>
</dbReference>
<dbReference type="PROSITE" id="PS51186">
    <property type="entry name" value="GNAT"/>
    <property type="match status" value="1"/>
</dbReference>
<evidence type="ECO:0000259" key="7">
    <source>
        <dbReference type="PROSITE" id="PS51186"/>
    </source>
</evidence>
<dbReference type="PANTHER" id="PTHR43792">
    <property type="entry name" value="GNAT FAMILY, PUTATIVE (AFU_ORTHOLOGUE AFUA_3G00765)-RELATED-RELATED"/>
    <property type="match status" value="1"/>
</dbReference>
<evidence type="ECO:0000256" key="3">
    <source>
        <dbReference type="ARBA" id="ARBA00038502"/>
    </source>
</evidence>
<evidence type="ECO:0000256" key="2">
    <source>
        <dbReference type="ARBA" id="ARBA00023315"/>
    </source>
</evidence>
<dbReference type="PANTHER" id="PTHR43792:SF8">
    <property type="entry name" value="[RIBOSOMAL PROTEIN US5]-ALANINE N-ACETYLTRANSFERASE"/>
    <property type="match status" value="1"/>
</dbReference>
<evidence type="ECO:0000313" key="8">
    <source>
        <dbReference type="EMBL" id="SSW95198.1"/>
    </source>
</evidence>
<evidence type="ECO:0000256" key="1">
    <source>
        <dbReference type="ARBA" id="ARBA00022679"/>
    </source>
</evidence>
<comment type="similarity">
    <text evidence="3">Belongs to the acetyltransferase family. RimJ subfamily.</text>
</comment>
<dbReference type="NCBIfam" id="NF008072">
    <property type="entry name" value="PRK10809.1"/>
    <property type="match status" value="1"/>
</dbReference>
<evidence type="ECO:0000256" key="4">
    <source>
        <dbReference type="ARBA" id="ARBA00039124"/>
    </source>
</evidence>
<feature type="domain" description="N-acetyltransferase" evidence="7">
    <location>
        <begin position="18"/>
        <end position="188"/>
    </location>
</feature>
<organism evidence="8">
    <name type="scientific">Arsenophonus endosymbiont of Trialeurodes vaporariorum</name>
    <dbReference type="NCBI Taxonomy" id="235567"/>
    <lineage>
        <taxon>Bacteria</taxon>
        <taxon>Pseudomonadati</taxon>
        <taxon>Pseudomonadota</taxon>
        <taxon>Gammaproteobacteria</taxon>
        <taxon>Enterobacterales</taxon>
        <taxon>Morganellaceae</taxon>
        <taxon>Arsenophonus</taxon>
    </lineage>
</organism>
<dbReference type="InterPro" id="IPR051531">
    <property type="entry name" value="N-acetyltransferase"/>
</dbReference>
<proteinExistence type="inferred from homology"/>
<name>A0A3B0M527_9GAMM</name>
<protein>
    <recommendedName>
        <fullName evidence="6">[Ribosomal protein uS5]-alanine N-acetyltransferase</fullName>
        <ecNumber evidence="4">2.3.1.267</ecNumber>
    </recommendedName>
</protein>
<dbReference type="AlphaFoldDB" id="A0A3B0M527"/>
<dbReference type="GO" id="GO:0005737">
    <property type="term" value="C:cytoplasm"/>
    <property type="evidence" value="ECO:0007669"/>
    <property type="project" value="TreeGrafter"/>
</dbReference>
<dbReference type="SUPFAM" id="SSF55729">
    <property type="entry name" value="Acyl-CoA N-acyltransferases (Nat)"/>
    <property type="match status" value="1"/>
</dbReference>
<dbReference type="EC" id="2.3.1.267" evidence="4"/>
<dbReference type="InterPro" id="IPR016181">
    <property type="entry name" value="Acyl_CoA_acyltransferase"/>
</dbReference>
<gene>
    <name evidence="8" type="primary">ydaF</name>
    <name evidence="8" type="ORF">ARTV_0941</name>
</gene>
<dbReference type="Pfam" id="PF13302">
    <property type="entry name" value="Acetyltransf_3"/>
    <property type="match status" value="1"/>
</dbReference>
<keyword evidence="2 8" id="KW-0012">Acyltransferase</keyword>